<evidence type="ECO:0000256" key="2">
    <source>
        <dbReference type="ARBA" id="ARBA00022448"/>
    </source>
</evidence>
<proteinExistence type="inferred from homology"/>
<dbReference type="EMBL" id="FZNN01000010">
    <property type="protein sequence ID" value="SNR56976.1"/>
    <property type="molecule type" value="Genomic_DNA"/>
</dbReference>
<sequence>MSALDVQVQAQVIDLLDRLKGEFGLSYIFIAHDLPVVRDFADRVVVMQSGRIVEQGATRQIFEAPREAYTNGLLAGSLEPDPQVQARRREARLAQEFL</sequence>
<dbReference type="SUPFAM" id="SSF52540">
    <property type="entry name" value="P-loop containing nucleoside triphosphate hydrolases"/>
    <property type="match status" value="1"/>
</dbReference>
<dbReference type="PANTHER" id="PTHR43776">
    <property type="entry name" value="TRANSPORT ATP-BINDING PROTEIN"/>
    <property type="match status" value="1"/>
</dbReference>
<gene>
    <name evidence="5" type="ORF">SAMN06265370_110149</name>
</gene>
<evidence type="ECO:0000313" key="5">
    <source>
        <dbReference type="EMBL" id="SNR56976.1"/>
    </source>
</evidence>
<evidence type="ECO:0008006" key="7">
    <source>
        <dbReference type="Google" id="ProtNLM"/>
    </source>
</evidence>
<evidence type="ECO:0000256" key="1">
    <source>
        <dbReference type="ARBA" id="ARBA00005417"/>
    </source>
</evidence>
<protein>
    <recommendedName>
        <fullName evidence="7">Oligopeptide/dipeptide transporter, C-terminal region</fullName>
    </recommendedName>
</protein>
<dbReference type="Gene3D" id="3.40.50.300">
    <property type="entry name" value="P-loop containing nucleotide triphosphate hydrolases"/>
    <property type="match status" value="1"/>
</dbReference>
<dbReference type="Proteomes" id="UP000198417">
    <property type="component" value="Unassembled WGS sequence"/>
</dbReference>
<keyword evidence="2" id="KW-0813">Transport</keyword>
<evidence type="ECO:0000313" key="6">
    <source>
        <dbReference type="Proteomes" id="UP000198417"/>
    </source>
</evidence>
<evidence type="ECO:0000256" key="3">
    <source>
        <dbReference type="ARBA" id="ARBA00022741"/>
    </source>
</evidence>
<dbReference type="GO" id="GO:0005524">
    <property type="term" value="F:ATP binding"/>
    <property type="evidence" value="ECO:0007669"/>
    <property type="project" value="UniProtKB-KW"/>
</dbReference>
<dbReference type="AlphaFoldDB" id="A0A238XD69"/>
<dbReference type="RefSeq" id="WP_141135105.1">
    <property type="nucleotide sequence ID" value="NZ_FZNN01000010.1"/>
</dbReference>
<dbReference type="InterPro" id="IPR050319">
    <property type="entry name" value="ABC_transp_ATP-bind"/>
</dbReference>
<keyword evidence="6" id="KW-1185">Reference proteome</keyword>
<dbReference type="PANTHER" id="PTHR43776:SF7">
    <property type="entry name" value="D,D-DIPEPTIDE TRANSPORT ATP-BINDING PROTEIN DDPF-RELATED"/>
    <property type="match status" value="1"/>
</dbReference>
<reference evidence="5 6" key="1">
    <citation type="submission" date="2017-06" db="EMBL/GenBank/DDBJ databases">
        <authorList>
            <person name="Kim H.J."/>
            <person name="Triplett B.A."/>
        </authorList>
    </citation>
    <scope>NUCLEOTIDE SEQUENCE [LARGE SCALE GENOMIC DNA]</scope>
    <source>
        <strain evidence="5 6">DSM 29052</strain>
    </source>
</reference>
<organism evidence="5 6">
    <name type="scientific">Puniceibacterium sediminis</name>
    <dbReference type="NCBI Taxonomy" id="1608407"/>
    <lineage>
        <taxon>Bacteria</taxon>
        <taxon>Pseudomonadati</taxon>
        <taxon>Pseudomonadota</taxon>
        <taxon>Alphaproteobacteria</taxon>
        <taxon>Rhodobacterales</taxon>
        <taxon>Paracoccaceae</taxon>
        <taxon>Puniceibacterium</taxon>
    </lineage>
</organism>
<comment type="similarity">
    <text evidence="1">Belongs to the ABC transporter superfamily.</text>
</comment>
<keyword evidence="3" id="KW-0547">Nucleotide-binding</keyword>
<name>A0A238XD69_9RHOB</name>
<keyword evidence="4" id="KW-0067">ATP-binding</keyword>
<accession>A0A238XD69</accession>
<dbReference type="InterPro" id="IPR027417">
    <property type="entry name" value="P-loop_NTPase"/>
</dbReference>
<dbReference type="OrthoDB" id="9802264at2"/>
<evidence type="ECO:0000256" key="4">
    <source>
        <dbReference type="ARBA" id="ARBA00022840"/>
    </source>
</evidence>